<reference evidence="1 2" key="1">
    <citation type="submission" date="2017-09" db="EMBL/GenBank/DDBJ databases">
        <title>FDA dAtabase for Regulatory Grade micrObial Sequences (FDA-ARGOS): Supporting development and validation of Infectious Disease Dx tests.</title>
        <authorList>
            <person name="Minogue T."/>
            <person name="Wolcott M."/>
            <person name="Wasieloski L."/>
            <person name="Aguilar W."/>
            <person name="Moore D."/>
            <person name="Tallon L."/>
            <person name="Sadzewicz L."/>
            <person name="Ott S."/>
            <person name="Zhao X."/>
            <person name="Nagaraj S."/>
            <person name="Vavikolanu K."/>
            <person name="Aluvathingal J."/>
            <person name="Nadendla S."/>
            <person name="Sichtig H."/>
        </authorList>
    </citation>
    <scope>NUCLEOTIDE SEQUENCE [LARGE SCALE GENOMIC DNA]</scope>
    <source>
        <strain evidence="1 2">FDAARGOS_392</strain>
    </source>
</reference>
<sequence>METIFVNEENESTAFMITLGLDIYCHLIHGKAKSDKAGALKYVTEIKYISDAFDYVIAHICEHFDAYSKSNGNGKENLEEADFEKAKKTMMYLHEQYLAQYLVRDIHQNRLFLNK</sequence>
<dbReference type="RefSeq" id="WP_061274084.1">
    <property type="nucleotide sequence ID" value="NZ_CP023525.1"/>
</dbReference>
<protein>
    <submittedName>
        <fullName evidence="1">Uncharacterized protein</fullName>
    </submittedName>
</protein>
<name>A0A291E0K4_9ENTR</name>
<proteinExistence type="predicted"/>
<dbReference type="AlphaFoldDB" id="A0A291E0K4"/>
<dbReference type="Proteomes" id="UP000217979">
    <property type="component" value="Chromosome"/>
</dbReference>
<gene>
    <name evidence="1" type="ORF">CO704_15260</name>
</gene>
<evidence type="ECO:0000313" key="2">
    <source>
        <dbReference type="Proteomes" id="UP000217979"/>
    </source>
</evidence>
<organism evidence="1 2">
    <name type="scientific">Cedecea neteri</name>
    <dbReference type="NCBI Taxonomy" id="158822"/>
    <lineage>
        <taxon>Bacteria</taxon>
        <taxon>Pseudomonadati</taxon>
        <taxon>Pseudomonadota</taxon>
        <taxon>Gammaproteobacteria</taxon>
        <taxon>Enterobacterales</taxon>
        <taxon>Enterobacteriaceae</taxon>
        <taxon>Cedecea</taxon>
    </lineage>
</organism>
<accession>A0A291E0K4</accession>
<dbReference type="EMBL" id="CP023525">
    <property type="protein sequence ID" value="ATF93368.1"/>
    <property type="molecule type" value="Genomic_DNA"/>
</dbReference>
<evidence type="ECO:0000313" key="1">
    <source>
        <dbReference type="EMBL" id="ATF93368.1"/>
    </source>
</evidence>